<feature type="region of interest" description="Disordered" evidence="2">
    <location>
        <begin position="295"/>
        <end position="380"/>
    </location>
</feature>
<keyword evidence="1" id="KW-0862">Zinc</keyword>
<evidence type="ECO:0000256" key="2">
    <source>
        <dbReference type="SAM" id="MobiDB-lite"/>
    </source>
</evidence>
<feature type="compositionally biased region" description="Low complexity" evidence="2">
    <location>
        <begin position="344"/>
        <end position="357"/>
    </location>
</feature>
<name>A0A6A6J906_WESOR</name>
<dbReference type="Pfam" id="PF25543">
    <property type="entry name" value="zf-CCCH_tandem"/>
    <property type="match status" value="1"/>
</dbReference>
<dbReference type="PROSITE" id="PS50103">
    <property type="entry name" value="ZF_C3H1"/>
    <property type="match status" value="1"/>
</dbReference>
<dbReference type="EMBL" id="ML986518">
    <property type="protein sequence ID" value="KAF2272653.1"/>
    <property type="molecule type" value="Genomic_DNA"/>
</dbReference>
<dbReference type="Pfam" id="PF25542">
    <property type="entry name" value="zf-CCCH_12"/>
    <property type="match status" value="1"/>
</dbReference>
<dbReference type="Proteomes" id="UP000800097">
    <property type="component" value="Unassembled WGS sequence"/>
</dbReference>
<dbReference type="PANTHER" id="PTHR37543:SF1">
    <property type="entry name" value="CCCH ZINC FINGER DNA BINDING PROTEIN (AFU_ORTHOLOGUE AFUA_5G12760)"/>
    <property type="match status" value="1"/>
</dbReference>
<keyword evidence="5" id="KW-1185">Reference proteome</keyword>
<dbReference type="PANTHER" id="PTHR37543">
    <property type="entry name" value="CCCH ZINC FINGER DNA BINDING PROTEIN (AFU_ORTHOLOGUE AFUA_5G12760)"/>
    <property type="match status" value="1"/>
</dbReference>
<feature type="compositionally biased region" description="Low complexity" evidence="2">
    <location>
        <begin position="365"/>
        <end position="379"/>
    </location>
</feature>
<dbReference type="InterPro" id="IPR057654">
    <property type="entry name" value="Znf-CCCH_tandem"/>
</dbReference>
<dbReference type="GeneID" id="54546867"/>
<feature type="domain" description="C3H1-type" evidence="3">
    <location>
        <begin position="410"/>
        <end position="438"/>
    </location>
</feature>
<dbReference type="InterPro" id="IPR057683">
    <property type="entry name" value="DUF7923"/>
</dbReference>
<dbReference type="Gene3D" id="4.10.1000.10">
    <property type="entry name" value="Zinc finger, CCCH-type"/>
    <property type="match status" value="1"/>
</dbReference>
<dbReference type="Pfam" id="PF25540">
    <property type="entry name" value="DUF7923"/>
    <property type="match status" value="1"/>
</dbReference>
<feature type="zinc finger region" description="C3H1-type" evidence="1">
    <location>
        <begin position="410"/>
        <end position="438"/>
    </location>
</feature>
<keyword evidence="1" id="KW-0863">Zinc-finger</keyword>
<keyword evidence="1" id="KW-0479">Metal-binding</keyword>
<dbReference type="InterPro" id="IPR000571">
    <property type="entry name" value="Znf_CCCH"/>
</dbReference>
<reference evidence="4" key="1">
    <citation type="journal article" date="2020" name="Stud. Mycol.">
        <title>101 Dothideomycetes genomes: a test case for predicting lifestyles and emergence of pathogens.</title>
        <authorList>
            <person name="Haridas S."/>
            <person name="Albert R."/>
            <person name="Binder M."/>
            <person name="Bloem J."/>
            <person name="Labutti K."/>
            <person name="Salamov A."/>
            <person name="Andreopoulos B."/>
            <person name="Baker S."/>
            <person name="Barry K."/>
            <person name="Bills G."/>
            <person name="Bluhm B."/>
            <person name="Cannon C."/>
            <person name="Castanera R."/>
            <person name="Culley D."/>
            <person name="Daum C."/>
            <person name="Ezra D."/>
            <person name="Gonzalez J."/>
            <person name="Henrissat B."/>
            <person name="Kuo A."/>
            <person name="Liang C."/>
            <person name="Lipzen A."/>
            <person name="Lutzoni F."/>
            <person name="Magnuson J."/>
            <person name="Mondo S."/>
            <person name="Nolan M."/>
            <person name="Ohm R."/>
            <person name="Pangilinan J."/>
            <person name="Park H.-J."/>
            <person name="Ramirez L."/>
            <person name="Alfaro M."/>
            <person name="Sun H."/>
            <person name="Tritt A."/>
            <person name="Yoshinaga Y."/>
            <person name="Zwiers L.-H."/>
            <person name="Turgeon B."/>
            <person name="Goodwin S."/>
            <person name="Spatafora J."/>
            <person name="Crous P."/>
            <person name="Grigoriev I."/>
        </authorList>
    </citation>
    <scope>NUCLEOTIDE SEQUENCE</scope>
    <source>
        <strain evidence="4">CBS 379.55</strain>
    </source>
</reference>
<sequence length="514" mass="57710">MALNNYVMSPLQSLVNSSSPDVVDDDGTSNWARYQRIIECDNEKTALLQELLQGYDHMNSQRLRELQMRKYYEDYARSLQLHLEKDPFVILLIDGDGMIFREELIQAGEEGGRKAAQLLHQAILNHIHDEMPNILSDVKVVCRIYANVRGLADTLVRVGAVPDIDTVEQFTRGFTRGRTLFDFVDVGPGKDRADSKIIETFKLYLRDFHCRQIYFGCSHDNGYARTLEEHTTGDAYVKRITLLEGVPFEKELLSLPFATKKFPDIFRDTKLSLGWRSPAPNNVTPGNSKNYNMFSGLPSRFPPPRQPSLLDSPFQPPAQPNFPRTPSVSTLASSDGWSVPSKKPTPVTTGWAAVAAAPAPPPPETTTTTTSSPTPTYKPANRDELIARNRHGQRVDPPCRDYDKAEVDRIKKIKLCNVHFLRGPCPHGPKCAHLHDWHPTRDELATLRLVARMAPCQNGSGCEDAKCIYGHRCPAPRARNGVKGTRSCIFGEKCVFSIEMHDVECTVVKTLVIR</sequence>
<feature type="compositionally biased region" description="Polar residues" evidence="2">
    <location>
        <begin position="322"/>
        <end position="336"/>
    </location>
</feature>
<dbReference type="GO" id="GO:0008270">
    <property type="term" value="F:zinc ion binding"/>
    <property type="evidence" value="ECO:0007669"/>
    <property type="project" value="UniProtKB-KW"/>
</dbReference>
<gene>
    <name evidence="4" type="ORF">EI97DRAFT_202007</name>
</gene>
<dbReference type="OrthoDB" id="3512845at2759"/>
<accession>A0A6A6J906</accession>
<evidence type="ECO:0000313" key="4">
    <source>
        <dbReference type="EMBL" id="KAF2272653.1"/>
    </source>
</evidence>
<protein>
    <recommendedName>
        <fullName evidence="3">C3H1-type domain-containing protein</fullName>
    </recommendedName>
</protein>
<proteinExistence type="predicted"/>
<dbReference type="AlphaFoldDB" id="A0A6A6J906"/>
<evidence type="ECO:0000256" key="1">
    <source>
        <dbReference type="PROSITE-ProRule" id="PRU00723"/>
    </source>
</evidence>
<evidence type="ECO:0000313" key="5">
    <source>
        <dbReference type="Proteomes" id="UP000800097"/>
    </source>
</evidence>
<organism evidence="4 5">
    <name type="scientific">Westerdykella ornata</name>
    <dbReference type="NCBI Taxonomy" id="318751"/>
    <lineage>
        <taxon>Eukaryota</taxon>
        <taxon>Fungi</taxon>
        <taxon>Dikarya</taxon>
        <taxon>Ascomycota</taxon>
        <taxon>Pezizomycotina</taxon>
        <taxon>Dothideomycetes</taxon>
        <taxon>Pleosporomycetidae</taxon>
        <taxon>Pleosporales</taxon>
        <taxon>Sporormiaceae</taxon>
        <taxon>Westerdykella</taxon>
    </lineage>
</organism>
<evidence type="ECO:0000259" key="3">
    <source>
        <dbReference type="PROSITE" id="PS50103"/>
    </source>
</evidence>
<dbReference type="RefSeq" id="XP_033650192.1">
    <property type="nucleotide sequence ID" value="XM_033793692.1"/>
</dbReference>